<organism evidence="1">
    <name type="scientific">Octopus bimaculoides</name>
    <name type="common">California two-spotted octopus</name>
    <dbReference type="NCBI Taxonomy" id="37653"/>
    <lineage>
        <taxon>Eukaryota</taxon>
        <taxon>Metazoa</taxon>
        <taxon>Spiralia</taxon>
        <taxon>Lophotrochozoa</taxon>
        <taxon>Mollusca</taxon>
        <taxon>Cephalopoda</taxon>
        <taxon>Coleoidea</taxon>
        <taxon>Octopodiformes</taxon>
        <taxon>Octopoda</taxon>
        <taxon>Incirrata</taxon>
        <taxon>Octopodidae</taxon>
        <taxon>Octopus</taxon>
    </lineage>
</organism>
<proteinExistence type="predicted"/>
<evidence type="ECO:0000313" key="1">
    <source>
        <dbReference type="EMBL" id="KOG00915.1"/>
    </source>
</evidence>
<name>A0A0L8IHH1_OCTBM</name>
<dbReference type="AlphaFoldDB" id="A0A0L8IHH1"/>
<sequence>MVYIMLVRVFNSKVTVSTIPVQKFEDPYNPHASEPNIKKNLFASTTKMLQSELEVPWYHDTMLQLCLRSCNWSY</sequence>
<accession>A0A0L8IHH1</accession>
<protein>
    <submittedName>
        <fullName evidence="1">Uncharacterized protein</fullName>
    </submittedName>
</protein>
<reference evidence="1" key="1">
    <citation type="submission" date="2015-07" db="EMBL/GenBank/DDBJ databases">
        <title>MeaNS - Measles Nucleotide Surveillance Program.</title>
        <authorList>
            <person name="Tran T."/>
            <person name="Druce J."/>
        </authorList>
    </citation>
    <scope>NUCLEOTIDE SEQUENCE</scope>
    <source>
        <strain evidence="1">UCB-OBI-ISO-001</strain>
        <tissue evidence="1">Gonad</tissue>
    </source>
</reference>
<gene>
    <name evidence="1" type="ORF">OCBIM_22024387mg</name>
</gene>
<dbReference type="EMBL" id="KQ415693">
    <property type="protein sequence ID" value="KOG00915.1"/>
    <property type="molecule type" value="Genomic_DNA"/>
</dbReference>